<dbReference type="PANTHER" id="PTHR46293:SF16">
    <property type="entry name" value="E3 UBIQUITIN PROTEIN LIGASE DRIP1"/>
    <property type="match status" value="1"/>
</dbReference>
<organism evidence="1">
    <name type="scientific">Salix viminalis</name>
    <name type="common">Common osier</name>
    <name type="synonym">Basket willow</name>
    <dbReference type="NCBI Taxonomy" id="40686"/>
    <lineage>
        <taxon>Eukaryota</taxon>
        <taxon>Viridiplantae</taxon>
        <taxon>Streptophyta</taxon>
        <taxon>Embryophyta</taxon>
        <taxon>Tracheophyta</taxon>
        <taxon>Spermatophyta</taxon>
        <taxon>Magnoliopsida</taxon>
        <taxon>eudicotyledons</taxon>
        <taxon>Gunneridae</taxon>
        <taxon>Pentapetalae</taxon>
        <taxon>rosids</taxon>
        <taxon>fabids</taxon>
        <taxon>Malpighiales</taxon>
        <taxon>Salicaceae</taxon>
        <taxon>Saliceae</taxon>
        <taxon>Salix</taxon>
    </lineage>
</organism>
<reference evidence="1" key="1">
    <citation type="submission" date="2019-03" db="EMBL/GenBank/DDBJ databases">
        <authorList>
            <person name="Mank J."/>
            <person name="Almeida P."/>
        </authorList>
    </citation>
    <scope>NUCLEOTIDE SEQUENCE</scope>
    <source>
        <strain evidence="1">78183</strain>
    </source>
</reference>
<protein>
    <submittedName>
        <fullName evidence="1">Uncharacterized protein</fullName>
    </submittedName>
</protein>
<dbReference type="GO" id="GO:0004842">
    <property type="term" value="F:ubiquitin-protein transferase activity"/>
    <property type="evidence" value="ECO:0007669"/>
    <property type="project" value="InterPro"/>
</dbReference>
<name>A0A6N2LSN1_SALVM</name>
<evidence type="ECO:0000313" key="1">
    <source>
        <dbReference type="EMBL" id="VFU38566.1"/>
    </source>
</evidence>
<dbReference type="EMBL" id="CAADRP010001446">
    <property type="protein sequence ID" value="VFU38566.1"/>
    <property type="molecule type" value="Genomic_DNA"/>
</dbReference>
<proteinExistence type="predicted"/>
<dbReference type="InterPro" id="IPR044807">
    <property type="entry name" value="DRIP1-like"/>
</dbReference>
<sequence length="110" mass="12792">MSLRDQWNQKGCAGFVEKRQLLMTFQAFHPQRCCTLLLQSKKEEVAPFGFHYWLLKNRDAPLPQIPSSYLRLKDGNVPVSFIQKYLMKKLDLNSEAEMHGKTSDPYTTIV</sequence>
<accession>A0A6N2LSN1</accession>
<dbReference type="PANTHER" id="PTHR46293">
    <property type="entry name" value="E3 UBIQUITIN PROTEIN LIGASE DRIP1"/>
    <property type="match status" value="1"/>
</dbReference>
<gene>
    <name evidence="1" type="ORF">SVIM_LOCUS211180</name>
</gene>
<dbReference type="AlphaFoldDB" id="A0A6N2LSN1"/>